<dbReference type="AlphaFoldDB" id="A0A1F7Y0N6"/>
<proteinExistence type="predicted"/>
<feature type="compositionally biased region" description="Basic and acidic residues" evidence="1">
    <location>
        <begin position="91"/>
        <end position="115"/>
    </location>
</feature>
<protein>
    <submittedName>
        <fullName evidence="2">Uncharacterized protein</fullName>
    </submittedName>
</protein>
<comment type="caution">
    <text evidence="2">The sequence shown here is derived from an EMBL/GenBank/DDBJ whole genome shotgun (WGS) entry which is preliminary data.</text>
</comment>
<sequence length="148" mass="16469">MTNGFIGKTGQKIGEAARQAAKNVAKEETEFVKSLKTQVSGQSDQGSIVNEMLQGGDGISKINPAEEKKLENEARKKIQELEDELAKLRAERQKKQVEWSRDQDELMKSHEEEKQPVLIEPSTKPRRGFIGGDAKSTKGTGEMLKSKK</sequence>
<name>A0A1F7Y0N6_9BACT</name>
<feature type="region of interest" description="Disordered" evidence="1">
    <location>
        <begin position="91"/>
        <end position="148"/>
    </location>
</feature>
<organism evidence="2 3">
    <name type="scientific">Candidatus Woesebacteria bacterium RIFCSPHIGHO2_01_FULL_38_26b</name>
    <dbReference type="NCBI Taxonomy" id="1802491"/>
    <lineage>
        <taxon>Bacteria</taxon>
        <taxon>Candidatus Woeseibacteriota</taxon>
    </lineage>
</organism>
<dbReference type="Proteomes" id="UP000176741">
    <property type="component" value="Unassembled WGS sequence"/>
</dbReference>
<accession>A0A1F7Y0N6</accession>
<evidence type="ECO:0000256" key="1">
    <source>
        <dbReference type="SAM" id="MobiDB-lite"/>
    </source>
</evidence>
<evidence type="ECO:0000313" key="3">
    <source>
        <dbReference type="Proteomes" id="UP000176741"/>
    </source>
</evidence>
<evidence type="ECO:0000313" key="2">
    <source>
        <dbReference type="EMBL" id="OGM20851.1"/>
    </source>
</evidence>
<dbReference type="EMBL" id="MGGD01000025">
    <property type="protein sequence ID" value="OGM20851.1"/>
    <property type="molecule type" value="Genomic_DNA"/>
</dbReference>
<gene>
    <name evidence="2" type="ORF">A2771_03775</name>
</gene>
<reference evidence="2 3" key="1">
    <citation type="journal article" date="2016" name="Nat. Commun.">
        <title>Thousands of microbial genomes shed light on interconnected biogeochemical processes in an aquifer system.</title>
        <authorList>
            <person name="Anantharaman K."/>
            <person name="Brown C.T."/>
            <person name="Hug L.A."/>
            <person name="Sharon I."/>
            <person name="Castelle C.J."/>
            <person name="Probst A.J."/>
            <person name="Thomas B.C."/>
            <person name="Singh A."/>
            <person name="Wilkins M.J."/>
            <person name="Karaoz U."/>
            <person name="Brodie E.L."/>
            <person name="Williams K.H."/>
            <person name="Hubbard S.S."/>
            <person name="Banfield J.F."/>
        </authorList>
    </citation>
    <scope>NUCLEOTIDE SEQUENCE [LARGE SCALE GENOMIC DNA]</scope>
</reference>